<dbReference type="KEGG" id="rba:RB7684"/>
<reference evidence="2 3" key="1">
    <citation type="journal article" date="2003" name="Proc. Natl. Acad. Sci. U.S.A.">
        <title>Complete genome sequence of the marine planctomycete Pirellula sp. strain 1.</title>
        <authorList>
            <person name="Gloeckner F.O."/>
            <person name="Kube M."/>
            <person name="Bauer M."/>
            <person name="Teeling H."/>
            <person name="Lombardot T."/>
            <person name="Ludwig W."/>
            <person name="Gade D."/>
            <person name="Beck A."/>
            <person name="Borzym K."/>
            <person name="Heitmann K."/>
            <person name="Rabus R."/>
            <person name="Schlesner H."/>
            <person name="Amann R."/>
            <person name="Reinhardt R."/>
        </authorList>
    </citation>
    <scope>NUCLEOTIDE SEQUENCE [LARGE SCALE GENOMIC DNA]</scope>
    <source>
        <strain evidence="3">DSM 10527 / NCIMB 13988 / SH1</strain>
    </source>
</reference>
<name>Q7UNB0_RHOBA</name>
<dbReference type="HOGENOM" id="CLU_2318237_0_0_0"/>
<evidence type="ECO:0000313" key="2">
    <source>
        <dbReference type="EMBL" id="CAD75509.1"/>
    </source>
</evidence>
<dbReference type="STRING" id="243090.RB7684"/>
<evidence type="ECO:0000256" key="1">
    <source>
        <dbReference type="SAM" id="MobiDB-lite"/>
    </source>
</evidence>
<organism evidence="2 3">
    <name type="scientific">Rhodopirellula baltica (strain DSM 10527 / NCIMB 13988 / SH1)</name>
    <dbReference type="NCBI Taxonomy" id="243090"/>
    <lineage>
        <taxon>Bacteria</taxon>
        <taxon>Pseudomonadati</taxon>
        <taxon>Planctomycetota</taxon>
        <taxon>Planctomycetia</taxon>
        <taxon>Pirellulales</taxon>
        <taxon>Pirellulaceae</taxon>
        <taxon>Rhodopirellula</taxon>
    </lineage>
</organism>
<accession>Q7UNB0</accession>
<dbReference type="AlphaFoldDB" id="Q7UNB0"/>
<dbReference type="InParanoid" id="Q7UNB0"/>
<proteinExistence type="predicted"/>
<gene>
    <name evidence="2" type="ordered locus">RB7684</name>
</gene>
<feature type="region of interest" description="Disordered" evidence="1">
    <location>
        <begin position="1"/>
        <end position="22"/>
    </location>
</feature>
<sequence length="99" mass="11339">MTPATPLPPKGRQPPPPRPRASRFGVILDVAVRERNVSFADETGLHFQAFTRDCCTETKIVSRLATFLRSDKPPQSGYEDLEPNHAQTSRYLHRYFIER</sequence>
<dbReference type="OrthoDB" id="9937937at2"/>
<keyword evidence="3" id="KW-1185">Reference proteome</keyword>
<protein>
    <submittedName>
        <fullName evidence="2">Uncharacterized protein</fullName>
    </submittedName>
</protein>
<dbReference type="EMBL" id="BX294146">
    <property type="protein sequence ID" value="CAD75509.1"/>
    <property type="molecule type" value="Genomic_DNA"/>
</dbReference>
<dbReference type="Proteomes" id="UP000001025">
    <property type="component" value="Chromosome"/>
</dbReference>
<feature type="compositionally biased region" description="Pro residues" evidence="1">
    <location>
        <begin position="1"/>
        <end position="19"/>
    </location>
</feature>
<evidence type="ECO:0000313" key="3">
    <source>
        <dbReference type="Proteomes" id="UP000001025"/>
    </source>
</evidence>
<dbReference type="EnsemblBacteria" id="CAD75509">
    <property type="protein sequence ID" value="CAD75509"/>
    <property type="gene ID" value="RB7684"/>
</dbReference>